<feature type="compositionally biased region" description="Low complexity" evidence="1">
    <location>
        <begin position="71"/>
        <end position="84"/>
    </location>
</feature>
<evidence type="ECO:0000259" key="2">
    <source>
        <dbReference type="Pfam" id="PF12680"/>
    </source>
</evidence>
<dbReference type="Gene3D" id="3.10.450.50">
    <property type="match status" value="1"/>
</dbReference>
<evidence type="ECO:0000313" key="3">
    <source>
        <dbReference type="EMBL" id="ORA33585.1"/>
    </source>
</evidence>
<evidence type="ECO:0000256" key="1">
    <source>
        <dbReference type="SAM" id="MobiDB-lite"/>
    </source>
</evidence>
<dbReference type="InterPro" id="IPR037401">
    <property type="entry name" value="SnoaL-like"/>
</dbReference>
<dbReference type="SUPFAM" id="SSF54427">
    <property type="entry name" value="NTF2-like"/>
    <property type="match status" value="1"/>
</dbReference>
<sequence>MTTPTETIQEFMTVFASAWATKDAARVASYFSDNAVYHNIPMDPVEGRDPIAATVSGFMAMGGQVSSSRRATAAPALAESASARGVSTGSC</sequence>
<protein>
    <recommendedName>
        <fullName evidence="2">SnoaL-like domain-containing protein</fullName>
    </recommendedName>
</protein>
<dbReference type="EMBL" id="MVHM01000018">
    <property type="protein sequence ID" value="ORA33585.1"/>
    <property type="molecule type" value="Genomic_DNA"/>
</dbReference>
<evidence type="ECO:0000313" key="4">
    <source>
        <dbReference type="Proteomes" id="UP000192441"/>
    </source>
</evidence>
<dbReference type="Pfam" id="PF12680">
    <property type="entry name" value="SnoaL_2"/>
    <property type="match status" value="1"/>
</dbReference>
<comment type="caution">
    <text evidence="3">The sequence shown here is derived from an EMBL/GenBank/DDBJ whole genome shotgun (WGS) entry which is preliminary data.</text>
</comment>
<accession>A0AA91LTT0</accession>
<feature type="domain" description="SnoaL-like" evidence="2">
    <location>
        <begin position="15"/>
        <end position="62"/>
    </location>
</feature>
<dbReference type="InterPro" id="IPR032710">
    <property type="entry name" value="NTF2-like_dom_sf"/>
</dbReference>
<feature type="region of interest" description="Disordered" evidence="1">
    <location>
        <begin position="71"/>
        <end position="91"/>
    </location>
</feature>
<dbReference type="AlphaFoldDB" id="A0AA91LTT0"/>
<dbReference type="Proteomes" id="UP000192441">
    <property type="component" value="Unassembled WGS sequence"/>
</dbReference>
<name>A0AA91LTT0_9MYCO</name>
<dbReference type="RefSeq" id="WP_083133568.1">
    <property type="nucleotide sequence ID" value="NZ_AP022606.1"/>
</dbReference>
<proteinExistence type="predicted"/>
<reference evidence="3 4" key="1">
    <citation type="submission" date="2016-12" db="EMBL/GenBank/DDBJ databases">
        <title>The new phylogeny of genus Mycobacterium.</title>
        <authorList>
            <person name="Tortoli E."/>
            <person name="Trovato A."/>
            <person name="Cirillo D.M."/>
        </authorList>
    </citation>
    <scope>NUCLEOTIDE SEQUENCE [LARGE SCALE GENOMIC DNA]</scope>
    <source>
        <strain evidence="3 4">DSM 44624</strain>
    </source>
</reference>
<gene>
    <name evidence="3" type="ORF">BST20_22200</name>
</gene>
<organism evidence="3 4">
    <name type="scientific">Mycobacterium branderi</name>
    <dbReference type="NCBI Taxonomy" id="43348"/>
    <lineage>
        <taxon>Bacteria</taxon>
        <taxon>Bacillati</taxon>
        <taxon>Actinomycetota</taxon>
        <taxon>Actinomycetes</taxon>
        <taxon>Mycobacteriales</taxon>
        <taxon>Mycobacteriaceae</taxon>
        <taxon>Mycobacterium</taxon>
    </lineage>
</organism>